<organism evidence="3 4">
    <name type="scientific">Nocardioides immobilis</name>
    <dbReference type="NCBI Taxonomy" id="2049295"/>
    <lineage>
        <taxon>Bacteria</taxon>
        <taxon>Bacillati</taxon>
        <taxon>Actinomycetota</taxon>
        <taxon>Actinomycetes</taxon>
        <taxon>Propionibacteriales</taxon>
        <taxon>Nocardioidaceae</taxon>
        <taxon>Nocardioides</taxon>
    </lineage>
</organism>
<evidence type="ECO:0000313" key="3">
    <source>
        <dbReference type="EMBL" id="RHW24909.1"/>
    </source>
</evidence>
<dbReference type="Proteomes" id="UP000283644">
    <property type="component" value="Unassembled WGS sequence"/>
</dbReference>
<dbReference type="InterPro" id="IPR043144">
    <property type="entry name" value="Mal/L-sulf/L-lact_DH-like_ah"/>
</dbReference>
<dbReference type="InterPro" id="IPR003767">
    <property type="entry name" value="Malate/L-lactate_DH-like"/>
</dbReference>
<proteinExistence type="inferred from homology"/>
<dbReference type="OrthoDB" id="924592at2"/>
<comment type="similarity">
    <text evidence="1">Belongs to the LDH2/MDH2 oxidoreductase family.</text>
</comment>
<dbReference type="GO" id="GO:0016491">
    <property type="term" value="F:oxidoreductase activity"/>
    <property type="evidence" value="ECO:0007669"/>
    <property type="project" value="UniProtKB-KW"/>
</dbReference>
<dbReference type="Gene3D" id="3.30.1370.60">
    <property type="entry name" value="Hypothetical oxidoreductase yiak, domain 2"/>
    <property type="match status" value="1"/>
</dbReference>
<keyword evidence="4" id="KW-1185">Reference proteome</keyword>
<protein>
    <submittedName>
        <fullName evidence="3">Ldh family oxidoreductase</fullName>
    </submittedName>
</protein>
<dbReference type="Gene3D" id="1.10.1530.10">
    <property type="match status" value="1"/>
</dbReference>
<dbReference type="PANTHER" id="PTHR11091">
    <property type="entry name" value="OXIDOREDUCTASE-RELATED"/>
    <property type="match status" value="1"/>
</dbReference>
<sequence>MSDRVTVAPSWLRSAVTSIFTEAGLSTKAAGTVAGSLVAADMRGITSHGALLVPMYVDRLLAGSVSPRDAAEVVVDAGAMAVLDAHHAFGQLSGDQAMTIAVAKAAQHGVGAVVVRRAFHFGGAFRYVEAAAGAGCIGIAAANTRPLMPAPGGAEAVVGNNPLAVAVPVAGHAPVLLDMALSEAALGKIRLAAQEGRAIPPTWATDAAGAPTTDPTEAIAGLLLPMAGHKGYGLALVIDVLTGLLSGGSFGKGVQGLYADTSVPNDCAHFFLAIDVAKFGDREAFLSRAADLTADVVSSAKAPGVDRLLLPGQLEAERAALAEANGIDVDASVLLALRDTAERLGLVLPPLDSTAGDLVPAAQASPS</sequence>
<dbReference type="AlphaFoldDB" id="A0A417XWP2"/>
<accession>A0A417XWP2</accession>
<gene>
    <name evidence="3" type="ORF">D0Z08_22170</name>
</gene>
<evidence type="ECO:0000256" key="1">
    <source>
        <dbReference type="ARBA" id="ARBA00006056"/>
    </source>
</evidence>
<dbReference type="EMBL" id="QXGH01000028">
    <property type="protein sequence ID" value="RHW24909.1"/>
    <property type="molecule type" value="Genomic_DNA"/>
</dbReference>
<keyword evidence="2" id="KW-0560">Oxidoreductase</keyword>
<evidence type="ECO:0000313" key="4">
    <source>
        <dbReference type="Proteomes" id="UP000283644"/>
    </source>
</evidence>
<name>A0A417XWP2_9ACTN</name>
<dbReference type="RefSeq" id="WP_118927452.1">
    <property type="nucleotide sequence ID" value="NZ_QXGH01000028.1"/>
</dbReference>
<dbReference type="InterPro" id="IPR043143">
    <property type="entry name" value="Mal/L-sulf/L-lact_DH-like_NADP"/>
</dbReference>
<reference evidence="3 4" key="1">
    <citation type="submission" date="2018-09" db="EMBL/GenBank/DDBJ databases">
        <title>Genome sequencing of Nocardioides immobilis CCTCC AB 2017083 for comparison to Nocardioides silvaticus.</title>
        <authorList>
            <person name="Li C."/>
            <person name="Wang G."/>
        </authorList>
    </citation>
    <scope>NUCLEOTIDE SEQUENCE [LARGE SCALE GENOMIC DNA]</scope>
    <source>
        <strain evidence="3 4">CCTCC AB 2017083</strain>
    </source>
</reference>
<dbReference type="Pfam" id="PF02615">
    <property type="entry name" value="Ldh_2"/>
    <property type="match status" value="1"/>
</dbReference>
<dbReference type="InterPro" id="IPR036111">
    <property type="entry name" value="Mal/L-sulfo/L-lacto_DH-like_sf"/>
</dbReference>
<dbReference type="SUPFAM" id="SSF89733">
    <property type="entry name" value="L-sulfolactate dehydrogenase-like"/>
    <property type="match status" value="1"/>
</dbReference>
<evidence type="ECO:0000256" key="2">
    <source>
        <dbReference type="ARBA" id="ARBA00023002"/>
    </source>
</evidence>
<dbReference type="PANTHER" id="PTHR11091:SF0">
    <property type="entry name" value="MALATE DEHYDROGENASE"/>
    <property type="match status" value="1"/>
</dbReference>
<comment type="caution">
    <text evidence="3">The sequence shown here is derived from an EMBL/GenBank/DDBJ whole genome shotgun (WGS) entry which is preliminary data.</text>
</comment>